<dbReference type="PANTHER" id="PTHR11712">
    <property type="entry name" value="POLYKETIDE SYNTHASE-RELATED"/>
    <property type="match status" value="1"/>
</dbReference>
<dbReference type="SUPFAM" id="SSF53901">
    <property type="entry name" value="Thiolase-like"/>
    <property type="match status" value="2"/>
</dbReference>
<dbReference type="InterPro" id="IPR014031">
    <property type="entry name" value="Ketoacyl_synth_C"/>
</dbReference>
<dbReference type="InterPro" id="IPR014030">
    <property type="entry name" value="Ketoacyl_synth_N"/>
</dbReference>
<reference evidence="6" key="1">
    <citation type="submission" date="2017-02" db="EMBL/GenBank/DDBJ databases">
        <authorList>
            <person name="Varghese N."/>
            <person name="Submissions S."/>
        </authorList>
    </citation>
    <scope>NUCLEOTIDE SEQUENCE [LARGE SCALE GENOMIC DNA]</scope>
    <source>
        <strain evidence="6">DSM 23546</strain>
    </source>
</reference>
<dbReference type="InterPro" id="IPR016039">
    <property type="entry name" value="Thiolase-like"/>
</dbReference>
<accession>A0A1T5AA26</accession>
<dbReference type="STRING" id="561365.SAMN05660866_00750"/>
<comment type="similarity">
    <text evidence="1 3">Belongs to the thiolase-like superfamily. Beta-ketoacyl-ACP synthases family.</text>
</comment>
<dbReference type="PROSITE" id="PS52004">
    <property type="entry name" value="KS3_2"/>
    <property type="match status" value="1"/>
</dbReference>
<name>A0A1T5AA26_9FLAO</name>
<dbReference type="EMBL" id="FUYL01000002">
    <property type="protein sequence ID" value="SKB31871.1"/>
    <property type="molecule type" value="Genomic_DNA"/>
</dbReference>
<dbReference type="GO" id="GO:0004315">
    <property type="term" value="F:3-oxoacyl-[acyl-carrier-protein] synthase activity"/>
    <property type="evidence" value="ECO:0007669"/>
    <property type="project" value="TreeGrafter"/>
</dbReference>
<evidence type="ECO:0000259" key="4">
    <source>
        <dbReference type="PROSITE" id="PS52004"/>
    </source>
</evidence>
<protein>
    <submittedName>
        <fullName evidence="5">3-oxoacyl-(Acyl-carrier-protein) synthase</fullName>
    </submittedName>
</protein>
<dbReference type="OrthoDB" id="1141849at2"/>
<evidence type="ECO:0000313" key="6">
    <source>
        <dbReference type="Proteomes" id="UP000190339"/>
    </source>
</evidence>
<dbReference type="PANTHER" id="PTHR11712:SF347">
    <property type="entry name" value="BETA KETOACYL-ACYL CARRIER PROTEIN SYNTHASE"/>
    <property type="match status" value="1"/>
</dbReference>
<sequence>MKEKISITAIASLSPLGSTLEETWQSYQNKEHCFSLVDNNGEKSWVAPMSKSGRLLVEKLRVSDSKYRKLDDSVLNAMVASRLAVRNSGWKSDVEFGINLGSSRGATKLFEQFHTEFLETGLASTLSSPTTTLGNISSWVSHDLGATGPEISHSITCSTGLHSVLNGVAWINSGMANKFLVGASEAPLTDFTIAQMKALKIYAKYDESGSTSIDNLSKVIERNQNYPCQALNLEKENNSMILGEGASVACLEKGVVKNALATIDGLGYATEILKHNTSISANAVCFQKSMKMALGDLHPSEVNAIVMHAPGTIKGDLSEYNAIQKVFGSNIPSLTTNKWKLGHTFATSGMLNLEMSLLMLQFNEFIPVPFLKQEGVKKNIKKVMVNSVGFGGNAVSILLSKS</sequence>
<dbReference type="GO" id="GO:0006633">
    <property type="term" value="P:fatty acid biosynthetic process"/>
    <property type="evidence" value="ECO:0007669"/>
    <property type="project" value="TreeGrafter"/>
</dbReference>
<dbReference type="InterPro" id="IPR000794">
    <property type="entry name" value="Beta-ketoacyl_synthase"/>
</dbReference>
<evidence type="ECO:0000256" key="2">
    <source>
        <dbReference type="ARBA" id="ARBA00022679"/>
    </source>
</evidence>
<gene>
    <name evidence="5" type="ORF">SAMN05660866_00750</name>
</gene>
<dbReference type="InterPro" id="IPR020841">
    <property type="entry name" value="PKS_Beta-ketoAc_synthase_dom"/>
</dbReference>
<evidence type="ECO:0000256" key="3">
    <source>
        <dbReference type="RuleBase" id="RU003694"/>
    </source>
</evidence>
<dbReference type="Pfam" id="PF02801">
    <property type="entry name" value="Ketoacyl-synt_C"/>
    <property type="match status" value="1"/>
</dbReference>
<keyword evidence="6" id="KW-1185">Reference proteome</keyword>
<feature type="domain" description="Ketosynthase family 3 (KS3)" evidence="4">
    <location>
        <begin position="2"/>
        <end position="401"/>
    </location>
</feature>
<evidence type="ECO:0000256" key="1">
    <source>
        <dbReference type="ARBA" id="ARBA00008467"/>
    </source>
</evidence>
<keyword evidence="2 3" id="KW-0808">Transferase</keyword>
<dbReference type="AlphaFoldDB" id="A0A1T5AA26"/>
<dbReference type="Gene3D" id="3.40.47.10">
    <property type="match status" value="1"/>
</dbReference>
<organism evidence="5 6">
    <name type="scientific">Maribacter arcticus</name>
    <dbReference type="NCBI Taxonomy" id="561365"/>
    <lineage>
        <taxon>Bacteria</taxon>
        <taxon>Pseudomonadati</taxon>
        <taxon>Bacteroidota</taxon>
        <taxon>Flavobacteriia</taxon>
        <taxon>Flavobacteriales</taxon>
        <taxon>Flavobacteriaceae</taxon>
        <taxon>Maribacter</taxon>
    </lineage>
</organism>
<dbReference type="Pfam" id="PF00109">
    <property type="entry name" value="ketoacyl-synt"/>
    <property type="match status" value="1"/>
</dbReference>
<dbReference type="RefSeq" id="WP_079511263.1">
    <property type="nucleotide sequence ID" value="NZ_FUYL01000002.1"/>
</dbReference>
<dbReference type="Proteomes" id="UP000190339">
    <property type="component" value="Unassembled WGS sequence"/>
</dbReference>
<proteinExistence type="inferred from homology"/>
<evidence type="ECO:0000313" key="5">
    <source>
        <dbReference type="EMBL" id="SKB31871.1"/>
    </source>
</evidence>